<evidence type="ECO:0000313" key="2">
    <source>
        <dbReference type="EMBL" id="MEY9470866.1"/>
    </source>
</evidence>
<proteinExistence type="predicted"/>
<dbReference type="EMBL" id="JBGBZN010000002">
    <property type="protein sequence ID" value="MEY9470866.1"/>
    <property type="molecule type" value="Genomic_DNA"/>
</dbReference>
<reference evidence="2 3" key="1">
    <citation type="submission" date="2024-07" db="EMBL/GenBank/DDBJ databases">
        <title>Genomic Encyclopedia of Type Strains, Phase V (KMG-V): Genome sequencing to study the core and pangenomes of soil and plant-associated prokaryotes.</title>
        <authorList>
            <person name="Whitman W."/>
        </authorList>
    </citation>
    <scope>NUCLEOTIDE SEQUENCE [LARGE SCALE GENOMIC DNA]</scope>
    <source>
        <strain evidence="2 3">USDA 222</strain>
    </source>
</reference>
<comment type="caution">
    <text evidence="2">The sequence shown here is derived from an EMBL/GenBank/DDBJ whole genome shotgun (WGS) entry which is preliminary data.</text>
</comment>
<dbReference type="InterPro" id="IPR041657">
    <property type="entry name" value="HTH_17"/>
</dbReference>
<protein>
    <submittedName>
        <fullName evidence="2">Excisionase family DNA binding protein</fullName>
    </submittedName>
</protein>
<feature type="domain" description="Helix-turn-helix" evidence="1">
    <location>
        <begin position="27"/>
        <end position="77"/>
    </location>
</feature>
<keyword evidence="3" id="KW-1185">Reference proteome</keyword>
<organism evidence="2 3">
    <name type="scientific">Bradyrhizobium yuanmingense</name>
    <dbReference type="NCBI Taxonomy" id="108015"/>
    <lineage>
        <taxon>Bacteria</taxon>
        <taxon>Pseudomonadati</taxon>
        <taxon>Pseudomonadota</taxon>
        <taxon>Alphaproteobacteria</taxon>
        <taxon>Hyphomicrobiales</taxon>
        <taxon>Nitrobacteraceae</taxon>
        <taxon>Bradyrhizobium</taxon>
    </lineage>
</organism>
<dbReference type="SUPFAM" id="SSF46955">
    <property type="entry name" value="Putative DNA-binding domain"/>
    <property type="match status" value="1"/>
</dbReference>
<dbReference type="InterPro" id="IPR010093">
    <property type="entry name" value="SinI_DNA-bd"/>
</dbReference>
<evidence type="ECO:0000259" key="1">
    <source>
        <dbReference type="Pfam" id="PF12728"/>
    </source>
</evidence>
<gene>
    <name evidence="2" type="ORF">ABH992_003265</name>
</gene>
<dbReference type="Pfam" id="PF12728">
    <property type="entry name" value="HTH_17"/>
    <property type="match status" value="1"/>
</dbReference>
<dbReference type="RefSeq" id="WP_370091047.1">
    <property type="nucleotide sequence ID" value="NZ_JBGBZN010000002.1"/>
</dbReference>
<accession>A0ABV4GFY8</accession>
<sequence>MPAGDDNSPTPYGSLKIPGCFGADAELLTAAEVAKLLRISTSSVRRLQQRRRIPFLKVGGSIRFAKRDVISYLARQRTETIDK</sequence>
<dbReference type="NCBIfam" id="TIGR01764">
    <property type="entry name" value="excise"/>
    <property type="match status" value="1"/>
</dbReference>
<dbReference type="InterPro" id="IPR009061">
    <property type="entry name" value="DNA-bd_dom_put_sf"/>
</dbReference>
<name>A0ABV4GFY8_9BRAD</name>
<evidence type="ECO:0000313" key="3">
    <source>
        <dbReference type="Proteomes" id="UP001565474"/>
    </source>
</evidence>
<dbReference type="Proteomes" id="UP001565474">
    <property type="component" value="Unassembled WGS sequence"/>
</dbReference>